<proteinExistence type="predicted"/>
<gene>
    <name evidence="1" type="ORF">S06H3_51856</name>
</gene>
<comment type="caution">
    <text evidence="1">The sequence shown here is derived from an EMBL/GenBank/DDBJ whole genome shotgun (WGS) entry which is preliminary data.</text>
</comment>
<sequence>RFNIKKEILCPPLTQDYGLVGTTFDYLLRFYIKYLNPKAITKQWVADSSLKLLELILEVNELLEKRKTLKNLTFVNKELVVEKLFKMLKLIEKRYAIKNHKQKIKIIKKHYQKAIKIISNAKKKYFLFLKNGQINDNLIKSTLLLAKLDPIYRAGHVTKSYNIDGKDIEDLNNLISLVNPDFFKANEICLLNPIFNRASILVGGADADLVIDDKLIDIKTTKKLQMNRNYFNQLIGYYTLYRIGGIAG</sequence>
<reference evidence="1" key="1">
    <citation type="journal article" date="2014" name="Front. Microbiol.">
        <title>High frequency of phylogenetically diverse reductive dehalogenase-homologous genes in deep subseafloor sedimentary metagenomes.</title>
        <authorList>
            <person name="Kawai M."/>
            <person name="Futagami T."/>
            <person name="Toyoda A."/>
            <person name="Takaki Y."/>
            <person name="Nishi S."/>
            <person name="Hori S."/>
            <person name="Arai W."/>
            <person name="Tsubouchi T."/>
            <person name="Morono Y."/>
            <person name="Uchiyama I."/>
            <person name="Ito T."/>
            <person name="Fujiyama A."/>
            <person name="Inagaki F."/>
            <person name="Takami H."/>
        </authorList>
    </citation>
    <scope>NUCLEOTIDE SEQUENCE</scope>
    <source>
        <strain evidence="1">Expedition CK06-06</strain>
    </source>
</reference>
<feature type="non-terminal residue" evidence="1">
    <location>
        <position position="1"/>
    </location>
</feature>
<name>X1PB66_9ZZZZ</name>
<dbReference type="EMBL" id="BARV01032940">
    <property type="protein sequence ID" value="GAI39706.1"/>
    <property type="molecule type" value="Genomic_DNA"/>
</dbReference>
<protein>
    <submittedName>
        <fullName evidence="1">Uncharacterized protein</fullName>
    </submittedName>
</protein>
<organism evidence="1">
    <name type="scientific">marine sediment metagenome</name>
    <dbReference type="NCBI Taxonomy" id="412755"/>
    <lineage>
        <taxon>unclassified sequences</taxon>
        <taxon>metagenomes</taxon>
        <taxon>ecological metagenomes</taxon>
    </lineage>
</organism>
<dbReference type="AlphaFoldDB" id="X1PB66"/>
<evidence type="ECO:0000313" key="1">
    <source>
        <dbReference type="EMBL" id="GAI39706.1"/>
    </source>
</evidence>
<feature type="non-terminal residue" evidence="1">
    <location>
        <position position="248"/>
    </location>
</feature>
<accession>X1PB66</accession>